<dbReference type="InterPro" id="IPR000719">
    <property type="entry name" value="Prot_kinase_dom"/>
</dbReference>
<dbReference type="PROSITE" id="PS00107">
    <property type="entry name" value="PROTEIN_KINASE_ATP"/>
    <property type="match status" value="1"/>
</dbReference>
<dbReference type="Pfam" id="PF00069">
    <property type="entry name" value="Pkinase"/>
    <property type="match status" value="1"/>
</dbReference>
<evidence type="ECO:0000313" key="8">
    <source>
        <dbReference type="EMBL" id="TDL85482.1"/>
    </source>
</evidence>
<evidence type="ECO:0000259" key="7">
    <source>
        <dbReference type="PROSITE" id="PS50011"/>
    </source>
</evidence>
<dbReference type="InterPro" id="IPR045269">
    <property type="entry name" value="Atg1-like"/>
</dbReference>
<dbReference type="PROSITE" id="PS50011">
    <property type="entry name" value="PROTEIN_KINASE_DOM"/>
    <property type="match status" value="1"/>
</dbReference>
<dbReference type="EMBL" id="SMZO01000043">
    <property type="protein sequence ID" value="TDL85482.1"/>
    <property type="molecule type" value="Genomic_DNA"/>
</dbReference>
<dbReference type="GO" id="GO:0034045">
    <property type="term" value="C:phagophore assembly site membrane"/>
    <property type="evidence" value="ECO:0007669"/>
    <property type="project" value="TreeGrafter"/>
</dbReference>
<name>A0A4R6APV4_9RHOB</name>
<feature type="region of interest" description="Disordered" evidence="6">
    <location>
        <begin position="285"/>
        <end position="313"/>
    </location>
</feature>
<dbReference type="InterPro" id="IPR017441">
    <property type="entry name" value="Protein_kinase_ATP_BS"/>
</dbReference>
<dbReference type="Gene3D" id="3.30.200.20">
    <property type="entry name" value="Phosphorylase Kinase, domain 1"/>
    <property type="match status" value="1"/>
</dbReference>
<accession>A0A4R6APV4</accession>
<dbReference type="InterPro" id="IPR008266">
    <property type="entry name" value="Tyr_kinase_AS"/>
</dbReference>
<dbReference type="Gene3D" id="1.10.510.10">
    <property type="entry name" value="Transferase(Phosphotransferase) domain 1"/>
    <property type="match status" value="1"/>
</dbReference>
<dbReference type="PANTHER" id="PTHR24348">
    <property type="entry name" value="SERINE/THREONINE-PROTEIN KINASE UNC-51-RELATED"/>
    <property type="match status" value="1"/>
</dbReference>
<evidence type="ECO:0000313" key="9">
    <source>
        <dbReference type="Proteomes" id="UP000294562"/>
    </source>
</evidence>
<dbReference type="OrthoDB" id="9801841at2"/>
<keyword evidence="9" id="KW-1185">Reference proteome</keyword>
<evidence type="ECO:0000256" key="6">
    <source>
        <dbReference type="SAM" id="MobiDB-lite"/>
    </source>
</evidence>
<evidence type="ECO:0000256" key="2">
    <source>
        <dbReference type="ARBA" id="ARBA00022741"/>
    </source>
</evidence>
<sequence>MSGATFKVGDLLNNTYRIEATLGRGGTSEVYQARSEISGNRVALKVLRAEFSQDEGFLNLMTREEDIREIRHDAIVRYYHNQRNDNGDVFLVMDFVDGPGLDKKLKQGGMNATDLLIVAERVAEGLKAAHSKLIVHRDLSPDNIILRNGNPAEAVIIDFGIAKDTNPGAETIVGNEFAGKYAYAAPEQLSGNSDARSDIYSLGALLLATFRGKAPDMGNNPLEVIEKKGTPLDTDGVPEPLKTLIDRMTVVDPQMRLQNIDAVLDLIRNTVTEDPMEEATVIAPRPATPAAKVAPPSRPAPTPTSPPTSKKGRGGLVAAASVVVLAAAGAGAYFSGALDTLLGPSLPLAEPYKLVIEHPVTGNIHGEGSVPSEDVSNTLAQMVLELNGSSNFTLARGNITENWGNAVIDILDSVDTLPEWRIEVVNNDVRVEALTFDRNEYEQLNRELSLVANSSGLQMDAAVELGPRVLAASVLDPILKAYEDCGPLHLIDAPQLGYTNADLIRVGGRIASEGARDGLVDAIQRISGHREVDVKADVLNQTLCMFDSVLPDAPSGDFKVLFSFGDTGAPNDGGTFFVGQNPVIDLVIPADVTDGFVFVSALDVSGKVFHLMPNVNRTENSIEALREGQTGPVTIRLAHTLAEAAESGGKKLAFVVDETALGKTQVLVIRSGAQFLDGMRPTTESAFGYADALGERRDRVVSLDSRILTTLKP</sequence>
<evidence type="ECO:0000256" key="5">
    <source>
        <dbReference type="PROSITE-ProRule" id="PRU10141"/>
    </source>
</evidence>
<reference evidence="8 9" key="1">
    <citation type="submission" date="2019-03" db="EMBL/GenBank/DDBJ databases">
        <title>Rhodobacteraceae bacterium SM1902, a new member of the family Rhodobacteraceae isolated from Yantai.</title>
        <authorList>
            <person name="Sun Y."/>
        </authorList>
    </citation>
    <scope>NUCLEOTIDE SEQUENCE [LARGE SCALE GENOMIC DNA]</scope>
    <source>
        <strain evidence="8 9">SM1902</strain>
    </source>
</reference>
<proteinExistence type="predicted"/>
<keyword evidence="1" id="KW-0808">Transferase</keyword>
<dbReference type="PROSITE" id="PS00109">
    <property type="entry name" value="PROTEIN_KINASE_TYR"/>
    <property type="match status" value="1"/>
</dbReference>
<dbReference type="RefSeq" id="WP_133343763.1">
    <property type="nucleotide sequence ID" value="NZ_SMZO01000043.1"/>
</dbReference>
<keyword evidence="3 8" id="KW-0418">Kinase</keyword>
<protein>
    <submittedName>
        <fullName evidence="8">Serine/threonine protein kinase</fullName>
    </submittedName>
</protein>
<dbReference type="GO" id="GO:0005524">
    <property type="term" value="F:ATP binding"/>
    <property type="evidence" value="ECO:0007669"/>
    <property type="project" value="UniProtKB-UniRule"/>
</dbReference>
<dbReference type="Proteomes" id="UP000294562">
    <property type="component" value="Unassembled WGS sequence"/>
</dbReference>
<dbReference type="SUPFAM" id="SSF56112">
    <property type="entry name" value="Protein kinase-like (PK-like)"/>
    <property type="match status" value="1"/>
</dbReference>
<dbReference type="GO" id="GO:0005829">
    <property type="term" value="C:cytosol"/>
    <property type="evidence" value="ECO:0007669"/>
    <property type="project" value="TreeGrafter"/>
</dbReference>
<keyword evidence="8" id="KW-0723">Serine/threonine-protein kinase</keyword>
<gene>
    <name evidence="8" type="ORF">E2L05_15330</name>
</gene>
<organism evidence="8 9">
    <name type="scientific">Meridianimarinicoccus aquatilis</name>
    <dbReference type="NCBI Taxonomy" id="2552766"/>
    <lineage>
        <taxon>Bacteria</taxon>
        <taxon>Pseudomonadati</taxon>
        <taxon>Pseudomonadota</taxon>
        <taxon>Alphaproteobacteria</taxon>
        <taxon>Rhodobacterales</taxon>
        <taxon>Paracoccaceae</taxon>
        <taxon>Meridianimarinicoccus</taxon>
    </lineage>
</organism>
<dbReference type="GO" id="GO:0005776">
    <property type="term" value="C:autophagosome"/>
    <property type="evidence" value="ECO:0007669"/>
    <property type="project" value="TreeGrafter"/>
</dbReference>
<feature type="compositionally biased region" description="Pro residues" evidence="6">
    <location>
        <begin position="296"/>
        <end position="306"/>
    </location>
</feature>
<keyword evidence="2 5" id="KW-0547">Nucleotide-binding</keyword>
<dbReference type="GO" id="GO:0004674">
    <property type="term" value="F:protein serine/threonine kinase activity"/>
    <property type="evidence" value="ECO:0007669"/>
    <property type="project" value="UniProtKB-KW"/>
</dbReference>
<feature type="domain" description="Protein kinase" evidence="7">
    <location>
        <begin position="16"/>
        <end position="271"/>
    </location>
</feature>
<feature type="binding site" evidence="5">
    <location>
        <position position="45"/>
    </location>
    <ligand>
        <name>ATP</name>
        <dbReference type="ChEBI" id="CHEBI:30616"/>
    </ligand>
</feature>
<dbReference type="AlphaFoldDB" id="A0A4R6APV4"/>
<evidence type="ECO:0000256" key="3">
    <source>
        <dbReference type="ARBA" id="ARBA00022777"/>
    </source>
</evidence>
<keyword evidence="4 5" id="KW-0067">ATP-binding</keyword>
<evidence type="ECO:0000256" key="1">
    <source>
        <dbReference type="ARBA" id="ARBA00022679"/>
    </source>
</evidence>
<dbReference type="GO" id="GO:0042594">
    <property type="term" value="P:response to starvation"/>
    <property type="evidence" value="ECO:0007669"/>
    <property type="project" value="TreeGrafter"/>
</dbReference>
<dbReference type="CDD" id="cd14014">
    <property type="entry name" value="STKc_PknB_like"/>
    <property type="match status" value="1"/>
</dbReference>
<comment type="caution">
    <text evidence="8">The sequence shown here is derived from an EMBL/GenBank/DDBJ whole genome shotgun (WGS) entry which is preliminary data.</text>
</comment>
<dbReference type="InterPro" id="IPR011009">
    <property type="entry name" value="Kinase-like_dom_sf"/>
</dbReference>
<evidence type="ECO:0000256" key="4">
    <source>
        <dbReference type="ARBA" id="ARBA00022840"/>
    </source>
</evidence>
<dbReference type="PANTHER" id="PTHR24348:SF22">
    <property type="entry name" value="NON-SPECIFIC SERINE_THREONINE PROTEIN KINASE"/>
    <property type="match status" value="1"/>
</dbReference>